<evidence type="ECO:0000313" key="2">
    <source>
        <dbReference type="EMBL" id="KAF6291012.1"/>
    </source>
</evidence>
<protein>
    <submittedName>
        <fullName evidence="2">Uncharacterized protein</fullName>
    </submittedName>
</protein>
<comment type="caution">
    <text evidence="2">The sequence shown here is derived from an EMBL/GenBank/DDBJ whole genome shotgun (WGS) entry which is preliminary data.</text>
</comment>
<dbReference type="GO" id="GO:0031122">
    <property type="term" value="P:cytoplasmic microtubule organization"/>
    <property type="evidence" value="ECO:0007669"/>
    <property type="project" value="TreeGrafter"/>
</dbReference>
<dbReference type="PANTHER" id="PTHR18947:SF31">
    <property type="entry name" value="PROTEIN DAPLE"/>
    <property type="match status" value="1"/>
</dbReference>
<dbReference type="Proteomes" id="UP000527355">
    <property type="component" value="Unassembled WGS sequence"/>
</dbReference>
<reference evidence="2 3" key="1">
    <citation type="journal article" date="2020" name="Nature">
        <title>Six reference-quality genomes reveal evolution of bat adaptations.</title>
        <authorList>
            <person name="Jebb D."/>
            <person name="Huang Z."/>
            <person name="Pippel M."/>
            <person name="Hughes G.M."/>
            <person name="Lavrichenko K."/>
            <person name="Devanna P."/>
            <person name="Winkler S."/>
            <person name="Jermiin L.S."/>
            <person name="Skirmuntt E.C."/>
            <person name="Katzourakis A."/>
            <person name="Burkitt-Gray L."/>
            <person name="Ray D.A."/>
            <person name="Sullivan K.A.M."/>
            <person name="Roscito J.G."/>
            <person name="Kirilenko B.M."/>
            <person name="Davalos L.M."/>
            <person name="Corthals A.P."/>
            <person name="Power M.L."/>
            <person name="Jones G."/>
            <person name="Ransome R.D."/>
            <person name="Dechmann D.K.N."/>
            <person name="Locatelli A.G."/>
            <person name="Puechmaille S.J."/>
            <person name="Fedrigo O."/>
            <person name="Jarvis E.D."/>
            <person name="Hiller M."/>
            <person name="Vernes S.C."/>
            <person name="Myers E.W."/>
            <person name="Teeling E.C."/>
        </authorList>
    </citation>
    <scope>NUCLEOTIDE SEQUENCE [LARGE SCALE GENOMIC DNA]</scope>
    <source>
        <strain evidence="2">MMyoMyo1</strain>
        <tissue evidence="2">Flight muscle</tissue>
    </source>
</reference>
<dbReference type="GO" id="GO:0005737">
    <property type="term" value="C:cytoplasm"/>
    <property type="evidence" value="ECO:0007669"/>
    <property type="project" value="TreeGrafter"/>
</dbReference>
<keyword evidence="1" id="KW-0175">Coiled coil</keyword>
<name>A0A7J7SRC5_MYOMY</name>
<gene>
    <name evidence="2" type="ORF">mMyoMyo1_009392</name>
</gene>
<accession>A0A7J7SRC5</accession>
<proteinExistence type="predicted"/>
<dbReference type="GO" id="GO:0005813">
    <property type="term" value="C:centrosome"/>
    <property type="evidence" value="ECO:0007669"/>
    <property type="project" value="TreeGrafter"/>
</dbReference>
<dbReference type="GO" id="GO:0008017">
    <property type="term" value="F:microtubule binding"/>
    <property type="evidence" value="ECO:0007669"/>
    <property type="project" value="TreeGrafter"/>
</dbReference>
<dbReference type="VEuPathDB" id="HostDB:GeneID_118659341"/>
<organism evidence="2 3">
    <name type="scientific">Myotis myotis</name>
    <name type="common">Greater mouse-eared bat</name>
    <name type="synonym">Vespertilio myotis</name>
    <dbReference type="NCBI Taxonomy" id="51298"/>
    <lineage>
        <taxon>Eukaryota</taxon>
        <taxon>Metazoa</taxon>
        <taxon>Chordata</taxon>
        <taxon>Craniata</taxon>
        <taxon>Vertebrata</taxon>
        <taxon>Euteleostomi</taxon>
        <taxon>Mammalia</taxon>
        <taxon>Eutheria</taxon>
        <taxon>Laurasiatheria</taxon>
        <taxon>Chiroptera</taxon>
        <taxon>Yangochiroptera</taxon>
        <taxon>Vespertilionidae</taxon>
        <taxon>Myotis</taxon>
    </lineage>
</organism>
<keyword evidence="3" id="KW-1185">Reference proteome</keyword>
<dbReference type="GO" id="GO:0030705">
    <property type="term" value="P:cytoskeleton-dependent intracellular transport"/>
    <property type="evidence" value="ECO:0007669"/>
    <property type="project" value="TreeGrafter"/>
</dbReference>
<evidence type="ECO:0000256" key="1">
    <source>
        <dbReference type="SAM" id="Coils"/>
    </source>
</evidence>
<sequence length="181" mass="20692">MVLDDITKLSIAEKSCALDKELAHCRDTATKLKELEKDNRDLTKQVTMHKRTLVTLKEEMVLGKLKNQQLTSELDKLSQELEMVSLHKELLLQDNSNSNPKYKIFGGRNEVTLKMTLAMKEAKIVFLEAQNQQVAKDRQHENLQKQQKQLTAAYEALLQDHEHLGMLHEHQSEAYGASTAP</sequence>
<evidence type="ECO:0000313" key="3">
    <source>
        <dbReference type="Proteomes" id="UP000527355"/>
    </source>
</evidence>
<feature type="coiled-coil region" evidence="1">
    <location>
        <begin position="25"/>
        <end position="87"/>
    </location>
</feature>
<dbReference type="GO" id="GO:0051959">
    <property type="term" value="F:dynein light intermediate chain binding"/>
    <property type="evidence" value="ECO:0007669"/>
    <property type="project" value="TreeGrafter"/>
</dbReference>
<dbReference type="AlphaFoldDB" id="A0A7J7SRC5"/>
<dbReference type="EMBL" id="JABWUV010000018">
    <property type="protein sequence ID" value="KAF6291012.1"/>
    <property type="molecule type" value="Genomic_DNA"/>
</dbReference>
<feature type="coiled-coil region" evidence="1">
    <location>
        <begin position="129"/>
        <end position="160"/>
    </location>
</feature>
<dbReference type="PANTHER" id="PTHR18947">
    <property type="entry name" value="HOOK PROTEINS"/>
    <property type="match status" value="1"/>
</dbReference>